<feature type="compositionally biased region" description="Basic and acidic residues" evidence="1">
    <location>
        <begin position="24"/>
        <end position="38"/>
    </location>
</feature>
<reference evidence="2 3" key="1">
    <citation type="submission" date="2018-07" db="EMBL/GenBank/DDBJ databases">
        <title>Section-level genome sequencing of Aspergillus section Nigri to investigate inter- and intra-species variation.</title>
        <authorList>
            <consortium name="DOE Joint Genome Institute"/>
            <person name="Vesth T.C."/>
            <person name="Nybo J.L."/>
            <person name="Theobald S."/>
            <person name="Frisvad J.C."/>
            <person name="Larsen T.O."/>
            <person name="Nielsen K.F."/>
            <person name="Hoof J.B."/>
            <person name="Brandl J."/>
            <person name="Salamov A."/>
            <person name="Riley R."/>
            <person name="Gladden J.M."/>
            <person name="Phatale P."/>
            <person name="Nielsen M.T."/>
            <person name="Lyhne E.K."/>
            <person name="Kogle M.E."/>
            <person name="Strasser K."/>
            <person name="McDonnell E."/>
            <person name="Barry K."/>
            <person name="Clum A."/>
            <person name="Chen C."/>
            <person name="Nolan M."/>
            <person name="Sandor L."/>
            <person name="Kuo A."/>
            <person name="Lipzen A."/>
            <person name="Hainaut M."/>
            <person name="Drula E."/>
            <person name="Tsang A."/>
            <person name="Magnuson J.K."/>
            <person name="Henrissat B."/>
            <person name="Wiebenga A."/>
            <person name="Simmons B.A."/>
            <person name="Makela M.R."/>
            <person name="De vries R.P."/>
            <person name="Grigoriev I.V."/>
            <person name="Mortensen U.H."/>
            <person name="Baker S.E."/>
            <person name="Andersen M.R."/>
        </authorList>
    </citation>
    <scope>NUCLEOTIDE SEQUENCE [LARGE SCALE GENOMIC DNA]</scope>
    <source>
        <strain evidence="2 3">ATCC 13496</strain>
    </source>
</reference>
<gene>
    <name evidence="2" type="ORF">M747DRAFT_52269</name>
</gene>
<dbReference type="Proteomes" id="UP000253845">
    <property type="component" value="Unassembled WGS sequence"/>
</dbReference>
<evidence type="ECO:0000256" key="1">
    <source>
        <dbReference type="SAM" id="MobiDB-lite"/>
    </source>
</evidence>
<evidence type="ECO:0000313" key="2">
    <source>
        <dbReference type="EMBL" id="RDH25099.1"/>
    </source>
</evidence>
<dbReference type="VEuPathDB" id="FungiDB:M747DRAFT_52269"/>
<name>A0A370CD51_ASPNG</name>
<accession>A0A370CD51</accession>
<proteinExistence type="predicted"/>
<protein>
    <submittedName>
        <fullName evidence="2">Uncharacterized protein</fullName>
    </submittedName>
</protein>
<dbReference type="AlphaFoldDB" id="A0A370CD51"/>
<evidence type="ECO:0000313" key="3">
    <source>
        <dbReference type="Proteomes" id="UP000253845"/>
    </source>
</evidence>
<feature type="region of interest" description="Disordered" evidence="1">
    <location>
        <begin position="24"/>
        <end position="61"/>
    </location>
</feature>
<sequence length="131" mass="14681">MNGSSFVLVEEACGIASHPRIETERNEGGRERMMRKDQCPGNIQRGEGSLTKGNGRLQGSGRMRGAEYAGVMYIYRRNGSRHCDSRDWYQCKQMSNVQVMLGYQGTKDIYASGIPKTRCEADGIYKRAFGV</sequence>
<organism evidence="2 3">
    <name type="scientific">Aspergillus niger ATCC 13496</name>
    <dbReference type="NCBI Taxonomy" id="1353008"/>
    <lineage>
        <taxon>Eukaryota</taxon>
        <taxon>Fungi</taxon>
        <taxon>Dikarya</taxon>
        <taxon>Ascomycota</taxon>
        <taxon>Pezizomycotina</taxon>
        <taxon>Eurotiomycetes</taxon>
        <taxon>Eurotiomycetidae</taxon>
        <taxon>Eurotiales</taxon>
        <taxon>Aspergillaceae</taxon>
        <taxon>Aspergillus</taxon>
        <taxon>Aspergillus subgen. Circumdati</taxon>
    </lineage>
</organism>
<dbReference type="EMBL" id="KZ851900">
    <property type="protein sequence ID" value="RDH25099.1"/>
    <property type="molecule type" value="Genomic_DNA"/>
</dbReference>